<gene>
    <name evidence="1" type="ORF">GGX14DRAFT_557508</name>
</gene>
<reference evidence="1" key="1">
    <citation type="submission" date="2023-03" db="EMBL/GenBank/DDBJ databases">
        <title>Massive genome expansion in bonnet fungi (Mycena s.s.) driven by repeated elements and novel gene families across ecological guilds.</title>
        <authorList>
            <consortium name="Lawrence Berkeley National Laboratory"/>
            <person name="Harder C.B."/>
            <person name="Miyauchi S."/>
            <person name="Viragh M."/>
            <person name="Kuo A."/>
            <person name="Thoen E."/>
            <person name="Andreopoulos B."/>
            <person name="Lu D."/>
            <person name="Skrede I."/>
            <person name="Drula E."/>
            <person name="Henrissat B."/>
            <person name="Morin E."/>
            <person name="Kohler A."/>
            <person name="Barry K."/>
            <person name="LaButti K."/>
            <person name="Morin E."/>
            <person name="Salamov A."/>
            <person name="Lipzen A."/>
            <person name="Mereny Z."/>
            <person name="Hegedus B."/>
            <person name="Baldrian P."/>
            <person name="Stursova M."/>
            <person name="Weitz H."/>
            <person name="Taylor A."/>
            <person name="Grigoriev I.V."/>
            <person name="Nagy L.G."/>
            <person name="Martin F."/>
            <person name="Kauserud H."/>
        </authorList>
    </citation>
    <scope>NUCLEOTIDE SEQUENCE</scope>
    <source>
        <strain evidence="1">9144</strain>
    </source>
</reference>
<comment type="caution">
    <text evidence="1">The sequence shown here is derived from an EMBL/GenBank/DDBJ whole genome shotgun (WGS) entry which is preliminary data.</text>
</comment>
<proteinExistence type="predicted"/>
<sequence>MAHDYPTLPAELERQVFELTALSRPVCIPRLMRVALRVKQWVEPLLYRTLIFNKVLIDGFPRCTMEIFTQITQTKVHDDRSKNTASWTPLAALPRLTHLSLGWWKSPQVLQTILTKSKPLRALVLLCPWEVPNYYDNPQKPFVAAGLDEDVRFVMMRNFDDDGEDWQQHALLGTDHWARVDEYISRRLSGEVDPRECRFPPW</sequence>
<dbReference type="EMBL" id="JARJCW010000005">
    <property type="protein sequence ID" value="KAJ7224649.1"/>
    <property type="molecule type" value="Genomic_DNA"/>
</dbReference>
<evidence type="ECO:0000313" key="2">
    <source>
        <dbReference type="Proteomes" id="UP001219525"/>
    </source>
</evidence>
<name>A0AAD7E325_9AGAR</name>
<dbReference type="AlphaFoldDB" id="A0AAD7E325"/>
<protein>
    <submittedName>
        <fullName evidence="1">Uncharacterized protein</fullName>
    </submittedName>
</protein>
<keyword evidence="2" id="KW-1185">Reference proteome</keyword>
<accession>A0AAD7E325</accession>
<dbReference type="Proteomes" id="UP001219525">
    <property type="component" value="Unassembled WGS sequence"/>
</dbReference>
<evidence type="ECO:0000313" key="1">
    <source>
        <dbReference type="EMBL" id="KAJ7224649.1"/>
    </source>
</evidence>
<organism evidence="1 2">
    <name type="scientific">Mycena pura</name>
    <dbReference type="NCBI Taxonomy" id="153505"/>
    <lineage>
        <taxon>Eukaryota</taxon>
        <taxon>Fungi</taxon>
        <taxon>Dikarya</taxon>
        <taxon>Basidiomycota</taxon>
        <taxon>Agaricomycotina</taxon>
        <taxon>Agaricomycetes</taxon>
        <taxon>Agaricomycetidae</taxon>
        <taxon>Agaricales</taxon>
        <taxon>Marasmiineae</taxon>
        <taxon>Mycenaceae</taxon>
        <taxon>Mycena</taxon>
    </lineage>
</organism>